<dbReference type="Pfam" id="PF03466">
    <property type="entry name" value="LysR_substrate"/>
    <property type="match status" value="1"/>
</dbReference>
<dbReference type="CDD" id="cd08422">
    <property type="entry name" value="PBP2_CrgA_like"/>
    <property type="match status" value="1"/>
</dbReference>
<dbReference type="Gene3D" id="3.40.190.290">
    <property type="match status" value="1"/>
</dbReference>
<accession>A0A839EUQ7</accession>
<dbReference type="GO" id="GO:0043565">
    <property type="term" value="F:sequence-specific DNA binding"/>
    <property type="evidence" value="ECO:0007669"/>
    <property type="project" value="TreeGrafter"/>
</dbReference>
<dbReference type="Pfam" id="PF00126">
    <property type="entry name" value="HTH_1"/>
    <property type="match status" value="1"/>
</dbReference>
<dbReference type="PRINTS" id="PR00039">
    <property type="entry name" value="HTHLYSR"/>
</dbReference>
<dbReference type="SUPFAM" id="SSF53850">
    <property type="entry name" value="Periplasmic binding protein-like II"/>
    <property type="match status" value="1"/>
</dbReference>
<keyword evidence="2" id="KW-0805">Transcription regulation</keyword>
<keyword evidence="3 6" id="KW-0238">DNA-binding</keyword>
<reference evidence="6 7" key="1">
    <citation type="submission" date="2020-07" db="EMBL/GenBank/DDBJ databases">
        <title>Genomic Encyclopedia of Type Strains, Phase IV (KMG-V): Genome sequencing to study the core and pangenomes of soil and plant-associated prokaryotes.</title>
        <authorList>
            <person name="Whitman W."/>
        </authorList>
    </citation>
    <scope>NUCLEOTIDE SEQUENCE [LARGE SCALE GENOMIC DNA]</scope>
    <source>
        <strain evidence="6 7">RH2WT43</strain>
    </source>
</reference>
<dbReference type="PANTHER" id="PTHR30537:SF5">
    <property type="entry name" value="HTH-TYPE TRANSCRIPTIONAL ACTIVATOR TTDR-RELATED"/>
    <property type="match status" value="1"/>
</dbReference>
<evidence type="ECO:0000313" key="6">
    <source>
        <dbReference type="EMBL" id="MBA8886343.1"/>
    </source>
</evidence>
<sequence length="295" mass="31432">MTDRLFALRVFAQVARTGSFSKAARELALSQPSVSRIVAGLEADVGVALMTRTTRGLRLTDAGSDYLARIEPILDALEEADHAARGTGELRGVLRVAVSSGFAAREVIPRLPDFMARHPVLRIELLMNDQRQDLVGESIDVALRFGALTDSSATARLIGMSPRVVIAAPSYLRRAGTPRSPEQLAGHAMIVGPSRPGQPAWTFERDGRSHSVRVESRLKITTHEAAIVAAVAGLGIVSTALWGCREELAAGTLERVLPEWDTGSVEVHAVFPAGRAAKPAARAFADHVIGGLTPA</sequence>
<dbReference type="Proteomes" id="UP000550401">
    <property type="component" value="Unassembled WGS sequence"/>
</dbReference>
<dbReference type="GO" id="GO:0003700">
    <property type="term" value="F:DNA-binding transcription factor activity"/>
    <property type="evidence" value="ECO:0007669"/>
    <property type="project" value="InterPro"/>
</dbReference>
<dbReference type="FunFam" id="1.10.10.10:FF:000001">
    <property type="entry name" value="LysR family transcriptional regulator"/>
    <property type="match status" value="1"/>
</dbReference>
<dbReference type="GO" id="GO:0006351">
    <property type="term" value="P:DNA-templated transcription"/>
    <property type="evidence" value="ECO:0007669"/>
    <property type="project" value="TreeGrafter"/>
</dbReference>
<dbReference type="PANTHER" id="PTHR30537">
    <property type="entry name" value="HTH-TYPE TRANSCRIPTIONAL REGULATOR"/>
    <property type="match status" value="1"/>
</dbReference>
<feature type="domain" description="HTH lysR-type" evidence="5">
    <location>
        <begin position="1"/>
        <end position="60"/>
    </location>
</feature>
<evidence type="ECO:0000256" key="3">
    <source>
        <dbReference type="ARBA" id="ARBA00023125"/>
    </source>
</evidence>
<evidence type="ECO:0000313" key="7">
    <source>
        <dbReference type="Proteomes" id="UP000550401"/>
    </source>
</evidence>
<dbReference type="InterPro" id="IPR058163">
    <property type="entry name" value="LysR-type_TF_proteobact-type"/>
</dbReference>
<gene>
    <name evidence="6" type="ORF">FHW12_000534</name>
</gene>
<evidence type="ECO:0000259" key="5">
    <source>
        <dbReference type="PROSITE" id="PS50931"/>
    </source>
</evidence>
<evidence type="ECO:0000256" key="4">
    <source>
        <dbReference type="ARBA" id="ARBA00023163"/>
    </source>
</evidence>
<organism evidence="6 7">
    <name type="scientific">Dokdonella fugitiva</name>
    <dbReference type="NCBI Taxonomy" id="328517"/>
    <lineage>
        <taxon>Bacteria</taxon>
        <taxon>Pseudomonadati</taxon>
        <taxon>Pseudomonadota</taxon>
        <taxon>Gammaproteobacteria</taxon>
        <taxon>Lysobacterales</taxon>
        <taxon>Rhodanobacteraceae</taxon>
        <taxon>Dokdonella</taxon>
    </lineage>
</organism>
<dbReference type="PROSITE" id="PS50931">
    <property type="entry name" value="HTH_LYSR"/>
    <property type="match status" value="1"/>
</dbReference>
<comment type="caution">
    <text evidence="6">The sequence shown here is derived from an EMBL/GenBank/DDBJ whole genome shotgun (WGS) entry which is preliminary data.</text>
</comment>
<dbReference type="SUPFAM" id="SSF46785">
    <property type="entry name" value="Winged helix' DNA-binding domain"/>
    <property type="match status" value="1"/>
</dbReference>
<dbReference type="EMBL" id="JACGXL010000001">
    <property type="protein sequence ID" value="MBA8886343.1"/>
    <property type="molecule type" value="Genomic_DNA"/>
</dbReference>
<name>A0A839EUQ7_9GAMM</name>
<evidence type="ECO:0000256" key="2">
    <source>
        <dbReference type="ARBA" id="ARBA00023015"/>
    </source>
</evidence>
<dbReference type="InterPro" id="IPR000847">
    <property type="entry name" value="LysR_HTH_N"/>
</dbReference>
<dbReference type="Gene3D" id="1.10.10.10">
    <property type="entry name" value="Winged helix-like DNA-binding domain superfamily/Winged helix DNA-binding domain"/>
    <property type="match status" value="1"/>
</dbReference>
<evidence type="ECO:0000256" key="1">
    <source>
        <dbReference type="ARBA" id="ARBA00009437"/>
    </source>
</evidence>
<dbReference type="AlphaFoldDB" id="A0A839EUQ7"/>
<keyword evidence="7" id="KW-1185">Reference proteome</keyword>
<dbReference type="RefSeq" id="WP_182529433.1">
    <property type="nucleotide sequence ID" value="NZ_JACGXL010000001.1"/>
</dbReference>
<keyword evidence="4" id="KW-0804">Transcription</keyword>
<dbReference type="InterPro" id="IPR036388">
    <property type="entry name" value="WH-like_DNA-bd_sf"/>
</dbReference>
<dbReference type="InterPro" id="IPR005119">
    <property type="entry name" value="LysR_subst-bd"/>
</dbReference>
<proteinExistence type="inferred from homology"/>
<comment type="similarity">
    <text evidence="1">Belongs to the LysR transcriptional regulatory family.</text>
</comment>
<dbReference type="InterPro" id="IPR036390">
    <property type="entry name" value="WH_DNA-bd_sf"/>
</dbReference>
<protein>
    <submittedName>
        <fullName evidence="6">DNA-binding transcriptional LysR family regulator</fullName>
    </submittedName>
</protein>